<proteinExistence type="inferred from homology"/>
<dbReference type="PANTHER" id="PTHR19375">
    <property type="entry name" value="HEAT SHOCK PROTEIN 70KDA"/>
    <property type="match status" value="1"/>
</dbReference>
<dbReference type="AlphaFoldDB" id="A0A841FML9"/>
<dbReference type="EMBL" id="JACHGT010000008">
    <property type="protein sequence ID" value="MBB6036153.1"/>
    <property type="molecule type" value="Genomic_DNA"/>
</dbReference>
<keyword evidence="5" id="KW-0143">Chaperone</keyword>
<dbReference type="InterPro" id="IPR018181">
    <property type="entry name" value="Heat_shock_70_CS"/>
</dbReference>
<evidence type="ECO:0000313" key="7">
    <source>
        <dbReference type="EMBL" id="MBB6036153.1"/>
    </source>
</evidence>
<dbReference type="InterPro" id="IPR013126">
    <property type="entry name" value="Hsp_70_fam"/>
</dbReference>
<dbReference type="Proteomes" id="UP000548476">
    <property type="component" value="Unassembled WGS sequence"/>
</dbReference>
<keyword evidence="6" id="KW-0472">Membrane</keyword>
<keyword evidence="8" id="KW-1185">Reference proteome</keyword>
<dbReference type="Gene3D" id="3.30.420.40">
    <property type="match status" value="2"/>
</dbReference>
<keyword evidence="4" id="KW-0346">Stress response</keyword>
<comment type="caution">
    <text evidence="7">The sequence shown here is derived from an EMBL/GenBank/DDBJ whole genome shotgun (WGS) entry which is preliminary data.</text>
</comment>
<sequence>MSPVALGVDFGTSHTVAVWRRDDGPAVPLLFDGSPLLPSGVYADTVDGLRAGRAAANAARVDPARFEPNPKRRVDDGSLLLGEDEFAVVDVIAAVLTRVRAEAVRVAGAVDAVVLTHPAAWGPRRRLVLEDAAENAGLAGATLLPEPVAAARYFTTVLGRRISAGQAVVVFDLGGGTFDASVVTAGGGGFEVAAVDGLESLGGVDVDQALIELLARVHGEREGWSRLMSPESPRERAARRLFTEDVRMAKEALSTDSRAELPIPLLDVPAMLTREELEAVTGRLLEGAVATTRAVVRAAKLTPERIAGVFLVGGASRMPLVATMLHRALGVAPTVIEQPELVVAQGAAVSVPVAAPVVAPPPAPAPVRPPPVAPRKPKRRLDWRWRAAIALAILLAASILVTQLTKVN</sequence>
<protein>
    <submittedName>
        <fullName evidence="7">Molecular chaperone DnaK (HSP70)</fullName>
    </submittedName>
</protein>
<evidence type="ECO:0000256" key="2">
    <source>
        <dbReference type="ARBA" id="ARBA00022741"/>
    </source>
</evidence>
<keyword evidence="6" id="KW-1133">Transmembrane helix</keyword>
<dbReference type="RefSeq" id="WP_184788990.1">
    <property type="nucleotide sequence ID" value="NZ_BONT01000046.1"/>
</dbReference>
<evidence type="ECO:0000256" key="4">
    <source>
        <dbReference type="ARBA" id="ARBA00023016"/>
    </source>
</evidence>
<evidence type="ECO:0000256" key="1">
    <source>
        <dbReference type="ARBA" id="ARBA00007381"/>
    </source>
</evidence>
<dbReference type="Pfam" id="PF00012">
    <property type="entry name" value="HSP70"/>
    <property type="match status" value="1"/>
</dbReference>
<dbReference type="InterPro" id="IPR043129">
    <property type="entry name" value="ATPase_NBD"/>
</dbReference>
<dbReference type="PROSITE" id="PS00329">
    <property type="entry name" value="HSP70_2"/>
    <property type="match status" value="1"/>
</dbReference>
<comment type="similarity">
    <text evidence="1">Belongs to the heat shock protein 70 family.</text>
</comment>
<keyword evidence="3" id="KW-0067">ATP-binding</keyword>
<dbReference type="PRINTS" id="PR00301">
    <property type="entry name" value="HEATSHOCK70"/>
</dbReference>
<evidence type="ECO:0000256" key="5">
    <source>
        <dbReference type="ARBA" id="ARBA00023186"/>
    </source>
</evidence>
<evidence type="ECO:0000313" key="8">
    <source>
        <dbReference type="Proteomes" id="UP000548476"/>
    </source>
</evidence>
<feature type="transmembrane region" description="Helical" evidence="6">
    <location>
        <begin position="385"/>
        <end position="405"/>
    </location>
</feature>
<accession>A0A841FML9</accession>
<keyword evidence="6" id="KW-0812">Transmembrane</keyword>
<dbReference type="PROSITE" id="PS01036">
    <property type="entry name" value="HSP70_3"/>
    <property type="match status" value="1"/>
</dbReference>
<dbReference type="GO" id="GO:0005524">
    <property type="term" value="F:ATP binding"/>
    <property type="evidence" value="ECO:0007669"/>
    <property type="project" value="UniProtKB-KW"/>
</dbReference>
<name>A0A841FML9_9ACTN</name>
<keyword evidence="2" id="KW-0547">Nucleotide-binding</keyword>
<dbReference type="SUPFAM" id="SSF53067">
    <property type="entry name" value="Actin-like ATPase domain"/>
    <property type="match status" value="2"/>
</dbReference>
<evidence type="ECO:0000256" key="3">
    <source>
        <dbReference type="ARBA" id="ARBA00022840"/>
    </source>
</evidence>
<gene>
    <name evidence="7" type="ORF">HNR73_004021</name>
</gene>
<organism evidence="7 8">
    <name type="scientific">Phytomonospora endophytica</name>
    <dbReference type="NCBI Taxonomy" id="714109"/>
    <lineage>
        <taxon>Bacteria</taxon>
        <taxon>Bacillati</taxon>
        <taxon>Actinomycetota</taxon>
        <taxon>Actinomycetes</taxon>
        <taxon>Micromonosporales</taxon>
        <taxon>Micromonosporaceae</taxon>
        <taxon>Phytomonospora</taxon>
    </lineage>
</organism>
<reference evidence="7 8" key="1">
    <citation type="submission" date="2020-08" db="EMBL/GenBank/DDBJ databases">
        <title>Genomic Encyclopedia of Type Strains, Phase IV (KMG-IV): sequencing the most valuable type-strain genomes for metagenomic binning, comparative biology and taxonomic classification.</title>
        <authorList>
            <person name="Goeker M."/>
        </authorList>
    </citation>
    <scope>NUCLEOTIDE SEQUENCE [LARGE SCALE GENOMIC DNA]</scope>
    <source>
        <strain evidence="7 8">YIM 65646</strain>
    </source>
</reference>
<dbReference type="GO" id="GO:0140662">
    <property type="term" value="F:ATP-dependent protein folding chaperone"/>
    <property type="evidence" value="ECO:0007669"/>
    <property type="project" value="InterPro"/>
</dbReference>
<dbReference type="Gene3D" id="3.90.640.10">
    <property type="entry name" value="Actin, Chain A, domain 4"/>
    <property type="match status" value="1"/>
</dbReference>
<evidence type="ECO:0000256" key="6">
    <source>
        <dbReference type="SAM" id="Phobius"/>
    </source>
</evidence>